<dbReference type="AlphaFoldDB" id="A0AAU7EEC9"/>
<feature type="chain" id="PRO_5043997471" description="histidine kinase" evidence="10">
    <location>
        <begin position="23"/>
        <end position="1010"/>
    </location>
</feature>
<sequence length="1010" mass="116046">MRRAYISYIIFCLSFLLPEVNAQSSIIKNTPQNHNVYTAQDGFKIVDIQSVVFDDQDWLWISGISPDPNEFKLNVSKAAIQRFNGSLFQDIALPNIEGVLFENTYIKKRADGLFYVFFEAKENSKLYLLNPRTLIFTPIPLPQLKNFGFFQLSFFPYKEAFLIFISNNENNFILKLSNDLKITKLSTIPNRKHIYVTSLAAFDDHFIVNDRSGVLTFDSDGTFKSVLESKALGVDPSLIDYKLTIGSMFKHKGHVYANFFVGKNDYYQYDPDLRTWHKTDIFNTVFNESVFALVNNTIRNDSKGNTLKIELRKNGLRILRYLKDLDRPDFSYDLKLTNIPHTASRNFEKEVFIANEGKLHHIIFESPNFSIFLNNYSIRGILPLGKEEALVATENKGWFKINLKTKEAFNYDVTLKGVSYSPDQNRGFFKTSEGYWSSYNKGIVHVNDKYRTLKSYIHYPVATMVEDSTSIYYGTYAYKLMKFDKATGTHTVLADTDTLDVQHIVKKDDIIYGATGSGLLVYEAQQAIVYKINDNADDNFLLSIDYTDPYGLLVGSRSGKLYHFNPITKSFELLYQDDLQASIASFLLDKQKRIWLNTFSGIVVFNPKNKSTTRYGENDGMSYNESNRYSAAITEDGYFLVGTLKGLNYFHPDSLSKTAINATLKFSALRYYNKETKTQILELSSEKLSKISKINLPEENRNLMVQFGLFGVFINESISYRYRLNKQAWSLLTKKNEVNLINLASGDYILEIEAVDATQQKIGESLYLKIRAKDFFYKSVWFYLMLTLLLGLLGYWYVLQLKKRHKLKEQFATQLINTQENDRSRIAKELHDSIGQKLLLLKNTILMKQGIQKNDLTLVEDTINEVRNMSHNLHPFQFEQLGLTQSLHNVIDAFQKNAPTFFSAEIDEIQGVIPKEKEIFIFRMIQESISNVVKHADATACNLQVTKSQKYIYFILKDNGKGFDPKTYENSILSLGLKTLKERTQYIDAQLEISSAPQKGTIITITVPTA</sequence>
<dbReference type="EMBL" id="CP155618">
    <property type="protein sequence ID" value="XBL14502.1"/>
    <property type="molecule type" value="Genomic_DNA"/>
</dbReference>
<keyword evidence="5" id="KW-0547">Nucleotide-binding</keyword>
<dbReference type="PROSITE" id="PS50109">
    <property type="entry name" value="HIS_KIN"/>
    <property type="match status" value="1"/>
</dbReference>
<protein>
    <recommendedName>
        <fullName evidence="2">histidine kinase</fullName>
        <ecNumber evidence="2">2.7.13.3</ecNumber>
    </recommendedName>
</protein>
<keyword evidence="9" id="KW-0812">Transmembrane</keyword>
<dbReference type="SUPFAM" id="SSF101898">
    <property type="entry name" value="NHL repeat"/>
    <property type="match status" value="1"/>
</dbReference>
<dbReference type="PANTHER" id="PTHR24421">
    <property type="entry name" value="NITRATE/NITRITE SENSOR PROTEIN NARX-RELATED"/>
    <property type="match status" value="1"/>
</dbReference>
<proteinExistence type="predicted"/>
<evidence type="ECO:0000256" key="3">
    <source>
        <dbReference type="ARBA" id="ARBA00022553"/>
    </source>
</evidence>
<comment type="catalytic activity">
    <reaction evidence="1">
        <text>ATP + protein L-histidine = ADP + protein N-phospho-L-histidine.</text>
        <dbReference type="EC" id="2.7.13.3"/>
    </reaction>
</comment>
<dbReference type="KEGG" id="mlil:QLS71_000425"/>
<dbReference type="InterPro" id="IPR015943">
    <property type="entry name" value="WD40/YVTN_repeat-like_dom_sf"/>
</dbReference>
<dbReference type="CDD" id="cd16917">
    <property type="entry name" value="HATPase_UhpB-NarQ-NarX-like"/>
    <property type="match status" value="1"/>
</dbReference>
<keyword evidence="6 12" id="KW-0418">Kinase</keyword>
<evidence type="ECO:0000256" key="8">
    <source>
        <dbReference type="ARBA" id="ARBA00023012"/>
    </source>
</evidence>
<dbReference type="InterPro" id="IPR050482">
    <property type="entry name" value="Sensor_HK_TwoCompSys"/>
</dbReference>
<keyword evidence="4" id="KW-0808">Transferase</keyword>
<dbReference type="PANTHER" id="PTHR24421:SF10">
    <property type="entry name" value="NITRATE_NITRITE SENSOR PROTEIN NARQ"/>
    <property type="match status" value="1"/>
</dbReference>
<feature type="signal peptide" evidence="10">
    <location>
        <begin position="1"/>
        <end position="22"/>
    </location>
</feature>
<dbReference type="InterPro" id="IPR013783">
    <property type="entry name" value="Ig-like_fold"/>
</dbReference>
<evidence type="ECO:0000259" key="11">
    <source>
        <dbReference type="PROSITE" id="PS50109"/>
    </source>
</evidence>
<evidence type="ECO:0000256" key="6">
    <source>
        <dbReference type="ARBA" id="ARBA00022777"/>
    </source>
</evidence>
<name>A0AAU7EEC9_9FLAO</name>
<dbReference type="Gene3D" id="1.20.5.1930">
    <property type="match status" value="1"/>
</dbReference>
<feature type="transmembrane region" description="Helical" evidence="9">
    <location>
        <begin position="780"/>
        <end position="799"/>
    </location>
</feature>
<organism evidence="12 13">
    <name type="scientific">Mariniflexile litorale</name>
    <dbReference type="NCBI Taxonomy" id="3045158"/>
    <lineage>
        <taxon>Bacteria</taxon>
        <taxon>Pseudomonadati</taxon>
        <taxon>Bacteroidota</taxon>
        <taxon>Flavobacteriia</taxon>
        <taxon>Flavobacteriales</taxon>
        <taxon>Flavobacteriaceae</taxon>
        <taxon>Mariniflexile</taxon>
    </lineage>
</organism>
<dbReference type="InterPro" id="IPR036890">
    <property type="entry name" value="HATPase_C_sf"/>
</dbReference>
<dbReference type="InterPro" id="IPR005467">
    <property type="entry name" value="His_kinase_dom"/>
</dbReference>
<dbReference type="GO" id="GO:0005524">
    <property type="term" value="F:ATP binding"/>
    <property type="evidence" value="ECO:0007669"/>
    <property type="project" value="UniProtKB-KW"/>
</dbReference>
<evidence type="ECO:0000313" key="13">
    <source>
        <dbReference type="Proteomes" id="UP001224325"/>
    </source>
</evidence>
<dbReference type="GO" id="GO:0046983">
    <property type="term" value="F:protein dimerization activity"/>
    <property type="evidence" value="ECO:0007669"/>
    <property type="project" value="InterPro"/>
</dbReference>
<evidence type="ECO:0000256" key="4">
    <source>
        <dbReference type="ARBA" id="ARBA00022679"/>
    </source>
</evidence>
<feature type="domain" description="Histidine kinase" evidence="11">
    <location>
        <begin position="825"/>
        <end position="1010"/>
    </location>
</feature>
<evidence type="ECO:0000256" key="2">
    <source>
        <dbReference type="ARBA" id="ARBA00012438"/>
    </source>
</evidence>
<evidence type="ECO:0000256" key="1">
    <source>
        <dbReference type="ARBA" id="ARBA00000085"/>
    </source>
</evidence>
<dbReference type="Proteomes" id="UP001224325">
    <property type="component" value="Chromosome"/>
</dbReference>
<dbReference type="InterPro" id="IPR003594">
    <property type="entry name" value="HATPase_dom"/>
</dbReference>
<evidence type="ECO:0000256" key="9">
    <source>
        <dbReference type="SAM" id="Phobius"/>
    </source>
</evidence>
<dbReference type="Gene3D" id="2.60.40.10">
    <property type="entry name" value="Immunoglobulins"/>
    <property type="match status" value="1"/>
</dbReference>
<keyword evidence="13" id="KW-1185">Reference proteome</keyword>
<dbReference type="GO" id="GO:0016020">
    <property type="term" value="C:membrane"/>
    <property type="evidence" value="ECO:0007669"/>
    <property type="project" value="InterPro"/>
</dbReference>
<keyword evidence="10" id="KW-0732">Signal</keyword>
<dbReference type="RefSeq" id="WP_308992435.1">
    <property type="nucleotide sequence ID" value="NZ_CP155618.1"/>
</dbReference>
<evidence type="ECO:0000256" key="5">
    <source>
        <dbReference type="ARBA" id="ARBA00022741"/>
    </source>
</evidence>
<reference evidence="12" key="1">
    <citation type="submission" date="2024-04" db="EMBL/GenBank/DDBJ databases">
        <title>Mariniflexile litorale, isolated from the shallow sediments of the Sea of Japan.</title>
        <authorList>
            <person name="Romanenko L."/>
            <person name="Isaeva M."/>
        </authorList>
    </citation>
    <scope>NUCLEOTIDE SEQUENCE [LARGE SCALE GENOMIC DNA]</scope>
    <source>
        <strain evidence="12">KMM 9835</strain>
    </source>
</reference>
<keyword evidence="8" id="KW-0902">Two-component regulatory system</keyword>
<dbReference type="EC" id="2.7.13.3" evidence="2"/>
<dbReference type="GO" id="GO:0000155">
    <property type="term" value="F:phosphorelay sensor kinase activity"/>
    <property type="evidence" value="ECO:0007669"/>
    <property type="project" value="InterPro"/>
</dbReference>
<accession>A0AAU7EEC9</accession>
<dbReference type="SMART" id="SM00387">
    <property type="entry name" value="HATPase_c"/>
    <property type="match status" value="1"/>
</dbReference>
<evidence type="ECO:0000256" key="7">
    <source>
        <dbReference type="ARBA" id="ARBA00022840"/>
    </source>
</evidence>
<keyword evidence="9" id="KW-0472">Membrane</keyword>
<keyword evidence="7" id="KW-0067">ATP-binding</keyword>
<dbReference type="SUPFAM" id="SSF55874">
    <property type="entry name" value="ATPase domain of HSP90 chaperone/DNA topoisomerase II/histidine kinase"/>
    <property type="match status" value="1"/>
</dbReference>
<dbReference type="InterPro" id="IPR011712">
    <property type="entry name" value="Sig_transdc_His_kin_sub3_dim/P"/>
</dbReference>
<gene>
    <name evidence="12" type="ORF">QLS71_000425</name>
</gene>
<dbReference type="Gene3D" id="2.130.10.10">
    <property type="entry name" value="YVTN repeat-like/Quinoprotein amine dehydrogenase"/>
    <property type="match status" value="1"/>
</dbReference>
<dbReference type="Pfam" id="PF02518">
    <property type="entry name" value="HATPase_c"/>
    <property type="match status" value="1"/>
</dbReference>
<dbReference type="Gene3D" id="3.30.565.10">
    <property type="entry name" value="Histidine kinase-like ATPase, C-terminal domain"/>
    <property type="match status" value="1"/>
</dbReference>
<evidence type="ECO:0000256" key="10">
    <source>
        <dbReference type="SAM" id="SignalP"/>
    </source>
</evidence>
<dbReference type="Pfam" id="PF07730">
    <property type="entry name" value="HisKA_3"/>
    <property type="match status" value="1"/>
</dbReference>
<keyword evidence="3" id="KW-0597">Phosphoprotein</keyword>
<keyword evidence="9" id="KW-1133">Transmembrane helix</keyword>
<evidence type="ECO:0000313" key="12">
    <source>
        <dbReference type="EMBL" id="XBL14502.1"/>
    </source>
</evidence>